<proteinExistence type="predicted"/>
<organism evidence="4 6">
    <name type="scientific">Brucella anthropi</name>
    <name type="common">Ochrobactrum anthropi</name>
    <dbReference type="NCBI Taxonomy" id="529"/>
    <lineage>
        <taxon>Bacteria</taxon>
        <taxon>Pseudomonadati</taxon>
        <taxon>Pseudomonadota</taxon>
        <taxon>Alphaproteobacteria</taxon>
        <taxon>Hyphomicrobiales</taxon>
        <taxon>Brucellaceae</taxon>
        <taxon>Brucella/Ochrobactrum group</taxon>
        <taxon>Brucella</taxon>
    </lineage>
</organism>
<keyword evidence="1" id="KW-0472">Membrane</keyword>
<reference evidence="4" key="2">
    <citation type="submission" date="2020-09" db="EMBL/GenBank/DDBJ databases">
        <authorList>
            <person name="Dalcin Martins P."/>
        </authorList>
    </citation>
    <scope>NUCLEOTIDE SEQUENCE</scope>
    <source>
        <strain evidence="4">MAG47</strain>
    </source>
</reference>
<evidence type="ECO:0000313" key="6">
    <source>
        <dbReference type="Proteomes" id="UP000642265"/>
    </source>
</evidence>
<feature type="transmembrane region" description="Helical" evidence="1">
    <location>
        <begin position="78"/>
        <end position="99"/>
    </location>
</feature>
<dbReference type="EMBL" id="WBWS01000015">
    <property type="protein sequence ID" value="KAB2767108.1"/>
    <property type="molecule type" value="Genomic_DNA"/>
</dbReference>
<keyword evidence="1" id="KW-1133">Transmembrane helix</keyword>
<feature type="domain" description="Chlorhexidine efflux transporter" evidence="2">
    <location>
        <begin position="72"/>
        <end position="134"/>
    </location>
</feature>
<evidence type="ECO:0000259" key="2">
    <source>
        <dbReference type="Pfam" id="PF05232"/>
    </source>
</evidence>
<dbReference type="Proteomes" id="UP000481876">
    <property type="component" value="Unassembled WGS sequence"/>
</dbReference>
<dbReference type="OMA" id="CAPLLSW"/>
<keyword evidence="1" id="KW-0812">Transmembrane</keyword>
<feature type="transmembrane region" description="Helical" evidence="1">
    <location>
        <begin position="105"/>
        <end position="129"/>
    </location>
</feature>
<accession>A0A011UJL3</accession>
<evidence type="ECO:0000313" key="3">
    <source>
        <dbReference type="EMBL" id="KAB2767108.1"/>
    </source>
</evidence>
<feature type="transmembrane region" description="Helical" evidence="1">
    <location>
        <begin position="12"/>
        <end position="30"/>
    </location>
</feature>
<reference evidence="3 5" key="1">
    <citation type="submission" date="2019-09" db="EMBL/GenBank/DDBJ databases">
        <title>Taxonomic organization of the family Brucellaceae based on a phylogenomic approach.</title>
        <authorList>
            <person name="Leclercq S."/>
            <person name="Cloeckaert A."/>
            <person name="Zygmunt M.S."/>
        </authorList>
    </citation>
    <scope>NUCLEOTIDE SEQUENCE [LARGE SCALE GENOMIC DNA]</scope>
    <source>
        <strain evidence="3 5">LMG 3313</strain>
    </source>
</reference>
<dbReference type="Proteomes" id="UP000642265">
    <property type="component" value="Unassembled WGS sequence"/>
</dbReference>
<dbReference type="NCBIfam" id="NF033664">
    <property type="entry name" value="PACE_transport"/>
    <property type="match status" value="1"/>
</dbReference>
<dbReference type="Pfam" id="PF05232">
    <property type="entry name" value="BTP"/>
    <property type="match status" value="2"/>
</dbReference>
<evidence type="ECO:0000313" key="4">
    <source>
        <dbReference type="EMBL" id="MBE0564163.1"/>
    </source>
</evidence>
<comment type="caution">
    <text evidence="4">The sequence shown here is derived from an EMBL/GenBank/DDBJ whole genome shotgun (WGS) entry which is preliminary data.</text>
</comment>
<evidence type="ECO:0000256" key="1">
    <source>
        <dbReference type="SAM" id="Phobius"/>
    </source>
</evidence>
<dbReference type="GeneID" id="61314916"/>
<dbReference type="AlphaFoldDB" id="A0A011UJL3"/>
<evidence type="ECO:0000313" key="5">
    <source>
        <dbReference type="Proteomes" id="UP000481876"/>
    </source>
</evidence>
<protein>
    <submittedName>
        <fullName evidence="4">PACE efflux transporter</fullName>
    </submittedName>
</protein>
<dbReference type="KEGG" id="oah:DR92_2900"/>
<dbReference type="RefSeq" id="WP_012092982.1">
    <property type="nucleotide sequence ID" value="NZ_CP008819.1"/>
</dbReference>
<dbReference type="InterPro" id="IPR058208">
    <property type="entry name" value="PACE"/>
</dbReference>
<feature type="transmembrane region" description="Helical" evidence="1">
    <location>
        <begin position="36"/>
        <end position="57"/>
    </location>
</feature>
<feature type="domain" description="Chlorhexidine efflux transporter" evidence="2">
    <location>
        <begin position="2"/>
        <end position="65"/>
    </location>
</feature>
<gene>
    <name evidence="3" type="ORF">F9L04_15045</name>
    <name evidence="4" type="ORF">IH622_25585</name>
</gene>
<sequence length="144" mass="15881">MRSFMDRVRHATMFEIIGLAIFIPGSAFILDKPAAEMGVIGVVSATTATVWNFLFNLGFDKAMLRFTGSVNKSMAVRVLHAILFEAGLIVLLIPFIAWYLGISLIAALVMDIAIVVFYLVYAFVFNIAYDRLFPLPLGQTAEAV</sequence>
<name>A0A011UJL3_BRUAN</name>
<reference evidence="4" key="3">
    <citation type="submission" date="2020-10" db="EMBL/GenBank/DDBJ databases">
        <title>Enrichment of novel Verrucomicrobia, Bacteroidetes and Krumholzibacteria in an oxygen-limited, methane- and iron-fed bioreactor inoculated with Bothnian Sea sediments.</title>
        <authorList>
            <person name="Martins P.D."/>
            <person name="de Jong A."/>
            <person name="Lenstra W.K."/>
            <person name="van Helmond N.A.G.M."/>
            <person name="Slomp C.P."/>
            <person name="Jetten M.S.M."/>
            <person name="Welte C.U."/>
            <person name="Rasigraf O."/>
        </authorList>
    </citation>
    <scope>NUCLEOTIDE SEQUENCE</scope>
    <source>
        <strain evidence="4">MAG47</strain>
    </source>
</reference>
<dbReference type="InterPro" id="IPR007896">
    <property type="entry name" value="BTP_bacteria"/>
</dbReference>
<dbReference type="EMBL" id="JACZKO010000071">
    <property type="protein sequence ID" value="MBE0564163.1"/>
    <property type="molecule type" value="Genomic_DNA"/>
</dbReference>